<evidence type="ECO:0000256" key="1">
    <source>
        <dbReference type="SAM" id="Phobius"/>
    </source>
</evidence>
<accession>A0A8H5CXN9</accession>
<comment type="caution">
    <text evidence="2">The sequence shown here is derived from an EMBL/GenBank/DDBJ whole genome shotgun (WGS) entry which is preliminary data.</text>
</comment>
<keyword evidence="3" id="KW-1185">Reference proteome</keyword>
<dbReference type="Proteomes" id="UP000559256">
    <property type="component" value="Unassembled WGS sequence"/>
</dbReference>
<name>A0A8H5CXN9_9AGAR</name>
<feature type="transmembrane region" description="Helical" evidence="1">
    <location>
        <begin position="48"/>
        <end position="70"/>
    </location>
</feature>
<protein>
    <submittedName>
        <fullName evidence="2">Uncharacterized protein</fullName>
    </submittedName>
</protein>
<dbReference type="AlphaFoldDB" id="A0A8H5CXN9"/>
<keyword evidence="1" id="KW-0812">Transmembrane</keyword>
<dbReference type="EMBL" id="JAACJM010000078">
    <property type="protein sequence ID" value="KAF5349850.1"/>
    <property type="molecule type" value="Genomic_DNA"/>
</dbReference>
<keyword evidence="1" id="KW-1133">Transmembrane helix</keyword>
<organism evidence="2 3">
    <name type="scientific">Tetrapyrgos nigripes</name>
    <dbReference type="NCBI Taxonomy" id="182062"/>
    <lineage>
        <taxon>Eukaryota</taxon>
        <taxon>Fungi</taxon>
        <taxon>Dikarya</taxon>
        <taxon>Basidiomycota</taxon>
        <taxon>Agaricomycotina</taxon>
        <taxon>Agaricomycetes</taxon>
        <taxon>Agaricomycetidae</taxon>
        <taxon>Agaricales</taxon>
        <taxon>Marasmiineae</taxon>
        <taxon>Marasmiaceae</taxon>
        <taxon>Tetrapyrgos</taxon>
    </lineage>
</organism>
<proteinExistence type="predicted"/>
<evidence type="ECO:0000313" key="2">
    <source>
        <dbReference type="EMBL" id="KAF5349850.1"/>
    </source>
</evidence>
<reference evidence="2 3" key="1">
    <citation type="journal article" date="2020" name="ISME J.">
        <title>Uncovering the hidden diversity of litter-decomposition mechanisms in mushroom-forming fungi.</title>
        <authorList>
            <person name="Floudas D."/>
            <person name="Bentzer J."/>
            <person name="Ahren D."/>
            <person name="Johansson T."/>
            <person name="Persson P."/>
            <person name="Tunlid A."/>
        </authorList>
    </citation>
    <scope>NUCLEOTIDE SEQUENCE [LARGE SCALE GENOMIC DNA]</scope>
    <source>
        <strain evidence="2 3">CBS 291.85</strain>
    </source>
</reference>
<gene>
    <name evidence="2" type="ORF">D9758_014030</name>
</gene>
<sequence length="145" mass="15941">MLTAGASCISFLSTPSLFSLTSLCVTNYDYNDHLFYHSFLHFSSSQHQTFIITVISHSLIPFVSISPVFLQNNNGRHRRRPARPPSSLLSPHSPLVAAAGADADNLPLPLPPLPPAICPFRLSLFLSPQRHFSLRFGSGKNPFPS</sequence>
<keyword evidence="1" id="KW-0472">Membrane</keyword>
<evidence type="ECO:0000313" key="3">
    <source>
        <dbReference type="Proteomes" id="UP000559256"/>
    </source>
</evidence>